<dbReference type="EMBL" id="AJWZ01005229">
    <property type="protein sequence ID" value="EKC63159.1"/>
    <property type="molecule type" value="Genomic_DNA"/>
</dbReference>
<evidence type="ECO:0000313" key="1">
    <source>
        <dbReference type="EMBL" id="EKC63159.1"/>
    </source>
</evidence>
<gene>
    <name evidence="1" type="ORF">OBE_07607</name>
</gene>
<feature type="non-terminal residue" evidence="1">
    <location>
        <position position="157"/>
    </location>
</feature>
<organism evidence="1">
    <name type="scientific">human gut metagenome</name>
    <dbReference type="NCBI Taxonomy" id="408170"/>
    <lineage>
        <taxon>unclassified sequences</taxon>
        <taxon>metagenomes</taxon>
        <taxon>organismal metagenomes</taxon>
    </lineage>
</organism>
<name>K1T6J6_9ZZZZ</name>
<comment type="caution">
    <text evidence="1">The sequence shown here is derived from an EMBL/GenBank/DDBJ whole genome shotgun (WGS) entry which is preliminary data.</text>
</comment>
<protein>
    <submittedName>
        <fullName evidence="1">Uncharacterized protein</fullName>
    </submittedName>
</protein>
<proteinExistence type="predicted"/>
<sequence>MNGEDKESGNIIKDVREMLENKGGAIRLCEVNLFSATFMPILPLSIKTELNFVVNVSFAAGISMEASVLQAKGLGIRGNIKEPSSINVYRFIMAGDDRYIFDMYAYGYLGVEAGIEGKVSVSLLGLNDLGSVGAALEIGAYADLYGYLHYHSQDMRH</sequence>
<reference evidence="1" key="1">
    <citation type="journal article" date="2013" name="Environ. Microbiol.">
        <title>Microbiota from the distal guts of lean and obese adolescents exhibit partial functional redundancy besides clear differences in community structure.</title>
        <authorList>
            <person name="Ferrer M."/>
            <person name="Ruiz A."/>
            <person name="Lanza F."/>
            <person name="Haange S.B."/>
            <person name="Oberbach A."/>
            <person name="Till H."/>
            <person name="Bargiela R."/>
            <person name="Campoy C."/>
            <person name="Segura M.T."/>
            <person name="Richter M."/>
            <person name="von Bergen M."/>
            <person name="Seifert J."/>
            <person name="Suarez A."/>
        </authorList>
    </citation>
    <scope>NUCLEOTIDE SEQUENCE</scope>
</reference>
<accession>K1T6J6</accession>
<dbReference type="AlphaFoldDB" id="K1T6J6"/>